<dbReference type="AlphaFoldDB" id="A0A426ZCF4"/>
<name>A0A426ZCF4_ENSVE</name>
<gene>
    <name evidence="1" type="ORF">B296_00044072</name>
</gene>
<dbReference type="EMBL" id="AMZH03007318">
    <property type="protein sequence ID" value="RRT61622.1"/>
    <property type="molecule type" value="Genomic_DNA"/>
</dbReference>
<reference evidence="1 2" key="1">
    <citation type="journal article" date="2014" name="Agronomy (Basel)">
        <title>A Draft Genome Sequence for Ensete ventricosum, the Drought-Tolerant Tree Against Hunger.</title>
        <authorList>
            <person name="Harrison J."/>
            <person name="Moore K.A."/>
            <person name="Paszkiewicz K."/>
            <person name="Jones T."/>
            <person name="Grant M."/>
            <person name="Ambacheew D."/>
            <person name="Muzemil S."/>
            <person name="Studholme D.J."/>
        </authorList>
    </citation>
    <scope>NUCLEOTIDE SEQUENCE [LARGE SCALE GENOMIC DNA]</scope>
</reference>
<comment type="caution">
    <text evidence="1">The sequence shown here is derived from an EMBL/GenBank/DDBJ whole genome shotgun (WGS) entry which is preliminary data.</text>
</comment>
<sequence>MPQCCHSSCQEQVVHSENYVDRDIGPGSKQWGINPSENCQEDTVVLKQVVERGKEATTSPEGLSYPKVIASVRKEVDSKERHSAV</sequence>
<evidence type="ECO:0000313" key="2">
    <source>
        <dbReference type="Proteomes" id="UP000287651"/>
    </source>
</evidence>
<evidence type="ECO:0000313" key="1">
    <source>
        <dbReference type="EMBL" id="RRT61622.1"/>
    </source>
</evidence>
<proteinExistence type="predicted"/>
<organism evidence="1 2">
    <name type="scientific">Ensete ventricosum</name>
    <name type="common">Abyssinian banana</name>
    <name type="synonym">Musa ensete</name>
    <dbReference type="NCBI Taxonomy" id="4639"/>
    <lineage>
        <taxon>Eukaryota</taxon>
        <taxon>Viridiplantae</taxon>
        <taxon>Streptophyta</taxon>
        <taxon>Embryophyta</taxon>
        <taxon>Tracheophyta</taxon>
        <taxon>Spermatophyta</taxon>
        <taxon>Magnoliopsida</taxon>
        <taxon>Liliopsida</taxon>
        <taxon>Zingiberales</taxon>
        <taxon>Musaceae</taxon>
        <taxon>Ensete</taxon>
    </lineage>
</organism>
<protein>
    <submittedName>
        <fullName evidence="1">Uncharacterized protein</fullName>
    </submittedName>
</protein>
<dbReference type="Proteomes" id="UP000287651">
    <property type="component" value="Unassembled WGS sequence"/>
</dbReference>
<accession>A0A426ZCF4</accession>